<dbReference type="AlphaFoldDB" id="A0A0A8YB03"/>
<proteinExistence type="predicted"/>
<reference evidence="1" key="2">
    <citation type="journal article" date="2015" name="Data Brief">
        <title>Shoot transcriptome of the giant reed, Arundo donax.</title>
        <authorList>
            <person name="Barrero R.A."/>
            <person name="Guerrero F.D."/>
            <person name="Moolhuijzen P."/>
            <person name="Goolsby J.A."/>
            <person name="Tidwell J."/>
            <person name="Bellgard S.E."/>
            <person name="Bellgard M.I."/>
        </authorList>
    </citation>
    <scope>NUCLEOTIDE SEQUENCE</scope>
    <source>
        <tissue evidence="1">Shoot tissue taken approximately 20 cm above the soil surface</tissue>
    </source>
</reference>
<organism evidence="1">
    <name type="scientific">Arundo donax</name>
    <name type="common">Giant reed</name>
    <name type="synonym">Donax arundinaceus</name>
    <dbReference type="NCBI Taxonomy" id="35708"/>
    <lineage>
        <taxon>Eukaryota</taxon>
        <taxon>Viridiplantae</taxon>
        <taxon>Streptophyta</taxon>
        <taxon>Embryophyta</taxon>
        <taxon>Tracheophyta</taxon>
        <taxon>Spermatophyta</taxon>
        <taxon>Magnoliopsida</taxon>
        <taxon>Liliopsida</taxon>
        <taxon>Poales</taxon>
        <taxon>Poaceae</taxon>
        <taxon>PACMAD clade</taxon>
        <taxon>Arundinoideae</taxon>
        <taxon>Arundineae</taxon>
        <taxon>Arundo</taxon>
    </lineage>
</organism>
<reference evidence="1" key="1">
    <citation type="submission" date="2014-09" db="EMBL/GenBank/DDBJ databases">
        <authorList>
            <person name="Magalhaes I.L.F."/>
            <person name="Oliveira U."/>
            <person name="Santos F.R."/>
            <person name="Vidigal T.H.D.A."/>
            <person name="Brescovit A.D."/>
            <person name="Santos A.J."/>
        </authorList>
    </citation>
    <scope>NUCLEOTIDE SEQUENCE</scope>
    <source>
        <tissue evidence="1">Shoot tissue taken approximately 20 cm above the soil surface</tissue>
    </source>
</reference>
<protein>
    <submittedName>
        <fullName evidence="1">Uncharacterized protein</fullName>
    </submittedName>
</protein>
<dbReference type="EMBL" id="GBRH01274744">
    <property type="protein sequence ID" value="JAD23151.1"/>
    <property type="molecule type" value="Transcribed_RNA"/>
</dbReference>
<evidence type="ECO:0000313" key="1">
    <source>
        <dbReference type="EMBL" id="JAD23151.1"/>
    </source>
</evidence>
<sequence>MYNEDIDRNAKFEIDKIEVQRGKSIVQYSIGEIEEKSAER</sequence>
<name>A0A0A8YB03_ARUDO</name>
<accession>A0A0A8YB03</accession>